<name>A0A061QTP6_9CHLO</name>
<dbReference type="Gene3D" id="1.10.238.10">
    <property type="entry name" value="EF-hand"/>
    <property type="match status" value="1"/>
</dbReference>
<dbReference type="PROSITE" id="PS50222">
    <property type="entry name" value="EF_HAND_2"/>
    <property type="match status" value="2"/>
</dbReference>
<evidence type="ECO:0000256" key="6">
    <source>
        <dbReference type="ARBA" id="ARBA00022989"/>
    </source>
</evidence>
<dbReference type="InterPro" id="IPR002048">
    <property type="entry name" value="EF_hand_dom"/>
</dbReference>
<gene>
    <name evidence="12" type="ORF">TSPGSL018_25124</name>
</gene>
<dbReference type="PROSITE" id="PS50920">
    <property type="entry name" value="SOLCAR"/>
    <property type="match status" value="3"/>
</dbReference>
<dbReference type="Gene3D" id="1.50.40.10">
    <property type="entry name" value="Mitochondrial carrier domain"/>
    <property type="match status" value="1"/>
</dbReference>
<evidence type="ECO:0000256" key="1">
    <source>
        <dbReference type="ARBA" id="ARBA00004448"/>
    </source>
</evidence>
<feature type="repeat" description="Solcar" evidence="8">
    <location>
        <begin position="328"/>
        <end position="408"/>
    </location>
</feature>
<dbReference type="InterPro" id="IPR018108">
    <property type="entry name" value="MCP_transmembrane"/>
</dbReference>
<dbReference type="InterPro" id="IPR023395">
    <property type="entry name" value="MCP_dom_sf"/>
</dbReference>
<dbReference type="PANTHER" id="PTHR24089">
    <property type="entry name" value="SOLUTE CARRIER FAMILY 25"/>
    <property type="match status" value="1"/>
</dbReference>
<keyword evidence="7 8" id="KW-0472">Membrane</keyword>
<keyword evidence="6 10" id="KW-1133">Transmembrane helix</keyword>
<organism evidence="12">
    <name type="scientific">Tetraselmis sp. GSL018</name>
    <dbReference type="NCBI Taxonomy" id="582737"/>
    <lineage>
        <taxon>Eukaryota</taxon>
        <taxon>Viridiplantae</taxon>
        <taxon>Chlorophyta</taxon>
        <taxon>core chlorophytes</taxon>
        <taxon>Chlorodendrophyceae</taxon>
        <taxon>Chlorodendrales</taxon>
        <taxon>Chlorodendraceae</taxon>
        <taxon>Tetraselmis</taxon>
    </lineage>
</organism>
<keyword evidence="3 8" id="KW-0812">Transmembrane</keyword>
<dbReference type="GO" id="GO:0055085">
    <property type="term" value="P:transmembrane transport"/>
    <property type="evidence" value="ECO:0007669"/>
    <property type="project" value="InterPro"/>
</dbReference>
<feature type="repeat" description="Solcar" evidence="8">
    <location>
        <begin position="426"/>
        <end position="516"/>
    </location>
</feature>
<feature type="transmembrane region" description="Helical" evidence="10">
    <location>
        <begin position="383"/>
        <end position="402"/>
    </location>
</feature>
<accession>A0A061QTP6</accession>
<evidence type="ECO:0000256" key="8">
    <source>
        <dbReference type="PROSITE-ProRule" id="PRU00282"/>
    </source>
</evidence>
<dbReference type="PROSITE" id="PS00018">
    <property type="entry name" value="EF_HAND_1"/>
    <property type="match status" value="1"/>
</dbReference>
<dbReference type="InterPro" id="IPR011992">
    <property type="entry name" value="EF-hand-dom_pair"/>
</dbReference>
<dbReference type="GO" id="GO:0005743">
    <property type="term" value="C:mitochondrial inner membrane"/>
    <property type="evidence" value="ECO:0007669"/>
    <property type="project" value="UniProtKB-SubCell"/>
</dbReference>
<dbReference type="InterPro" id="IPR002067">
    <property type="entry name" value="MCP"/>
</dbReference>
<feature type="domain" description="EF-hand" evidence="11">
    <location>
        <begin position="51"/>
        <end position="86"/>
    </location>
</feature>
<protein>
    <submittedName>
        <fullName evidence="12">Calcium-binding mitochondrial carrier protein s-1</fullName>
    </submittedName>
</protein>
<dbReference type="InterPro" id="IPR018247">
    <property type="entry name" value="EF_Hand_1_Ca_BS"/>
</dbReference>
<evidence type="ECO:0000256" key="4">
    <source>
        <dbReference type="ARBA" id="ARBA00022737"/>
    </source>
</evidence>
<dbReference type="GO" id="GO:0005509">
    <property type="term" value="F:calcium ion binding"/>
    <property type="evidence" value="ECO:0007669"/>
    <property type="project" value="InterPro"/>
</dbReference>
<evidence type="ECO:0000256" key="3">
    <source>
        <dbReference type="ARBA" id="ARBA00022692"/>
    </source>
</evidence>
<dbReference type="Pfam" id="PF00153">
    <property type="entry name" value="Mito_carr"/>
    <property type="match status" value="3"/>
</dbReference>
<dbReference type="AlphaFoldDB" id="A0A061QTP6"/>
<dbReference type="SMART" id="SM00054">
    <property type="entry name" value="EFh"/>
    <property type="match status" value="2"/>
</dbReference>
<dbReference type="EMBL" id="GBEZ01025250">
    <property type="protein sequence ID" value="JAC61815.1"/>
    <property type="molecule type" value="Transcribed_RNA"/>
</dbReference>
<keyword evidence="2 9" id="KW-0813">Transport</keyword>
<proteinExistence type="inferred from homology"/>
<comment type="subcellular location">
    <subcellularLocation>
        <location evidence="1">Mitochondrion inner membrane</location>
        <topology evidence="1">Multi-pass membrane protein</topology>
    </subcellularLocation>
</comment>
<feature type="domain" description="EF-hand" evidence="11">
    <location>
        <begin position="113"/>
        <end position="148"/>
    </location>
</feature>
<keyword evidence="4" id="KW-0677">Repeat</keyword>
<evidence type="ECO:0000313" key="12">
    <source>
        <dbReference type="EMBL" id="JAC61815.1"/>
    </source>
</evidence>
<keyword evidence="5" id="KW-0106">Calcium</keyword>
<reference evidence="12" key="1">
    <citation type="submission" date="2014-05" db="EMBL/GenBank/DDBJ databases">
        <title>The transcriptome of the halophilic microalga Tetraselmis sp. GSL018 isolated from the Great Salt Lake, Utah.</title>
        <authorList>
            <person name="Jinkerson R.E."/>
            <person name="D'Adamo S."/>
            <person name="Posewitz M.C."/>
        </authorList>
    </citation>
    <scope>NUCLEOTIDE SEQUENCE</scope>
    <source>
        <strain evidence="12">GSL018</strain>
    </source>
</reference>
<evidence type="ECO:0000256" key="2">
    <source>
        <dbReference type="ARBA" id="ARBA00022448"/>
    </source>
</evidence>
<dbReference type="Pfam" id="PF13202">
    <property type="entry name" value="EF-hand_5"/>
    <property type="match status" value="1"/>
</dbReference>
<dbReference type="PRINTS" id="PR00926">
    <property type="entry name" value="MITOCARRIER"/>
</dbReference>
<dbReference type="SUPFAM" id="SSF47473">
    <property type="entry name" value="EF-hand"/>
    <property type="match status" value="1"/>
</dbReference>
<comment type="similarity">
    <text evidence="9">Belongs to the mitochondrial carrier (TC 2.A.29) family.</text>
</comment>
<sequence length="550" mass="60240">MQVLAGSLDSFCNAFINQAQQVSSVLQHRRLVRGKDEEETGKNENASLSKKQRSELLRLFRRLDNNRTGRVTSSEVRRFARELNIPTGCFTEDDFSQVEGGLDYHQFEAMVVRKRKILEQAFDSVDVDRDGYVRAAELRSLLRLMQLRDRTRHGRVTWRIGDSGVSKIAAAFEAEGAGAPEGEKRRVSKQELMRVFLVAVDERDLRIVSPYFMRVAVQMDGTLPEAAERGEGSPWQHLLSGGLASAVSKTAVSPLSVIGHQAAYLRIESPTRPVSIFAVARDILSRGGVGAFWRGNATTCLEAFPRKGVSFLAYEGFKSAFTKADFLPESAQQFAAGAAAGMASTAATYPLNTIAARLSVSQSPRAVFHGLATREGLRSLYQGLLPTLLGSAPFMGINFCVYEDAKRRWRRRAGLPPGGEPQLGHVPTLLCAAAAMCASSLATWPVYNVSRRMQLQSLLRERGEDSALYSGMADCAAKVLRREGVRGLYVGAAPGLLKSLPSASVQMVAYEQLKALFTGLEHERQEGRREEAAVEALLRRLTPGGERGGG</sequence>
<evidence type="ECO:0000256" key="7">
    <source>
        <dbReference type="ARBA" id="ARBA00023136"/>
    </source>
</evidence>
<feature type="repeat" description="Solcar" evidence="8">
    <location>
        <begin position="232"/>
        <end position="320"/>
    </location>
</feature>
<evidence type="ECO:0000256" key="10">
    <source>
        <dbReference type="SAM" id="Phobius"/>
    </source>
</evidence>
<dbReference type="SUPFAM" id="SSF103506">
    <property type="entry name" value="Mitochondrial carrier"/>
    <property type="match status" value="1"/>
</dbReference>
<evidence type="ECO:0000259" key="11">
    <source>
        <dbReference type="PROSITE" id="PS50222"/>
    </source>
</evidence>
<evidence type="ECO:0000256" key="5">
    <source>
        <dbReference type="ARBA" id="ARBA00022837"/>
    </source>
</evidence>
<evidence type="ECO:0000256" key="9">
    <source>
        <dbReference type="RuleBase" id="RU000488"/>
    </source>
</evidence>